<evidence type="ECO:0000256" key="4">
    <source>
        <dbReference type="SAM" id="MobiDB-lite"/>
    </source>
</evidence>
<evidence type="ECO:0000259" key="5">
    <source>
        <dbReference type="PROSITE" id="PS01124"/>
    </source>
</evidence>
<dbReference type="InterPro" id="IPR018062">
    <property type="entry name" value="HTH_AraC-typ_CS"/>
</dbReference>
<dbReference type="SMART" id="SM00342">
    <property type="entry name" value="HTH_ARAC"/>
    <property type="match status" value="1"/>
</dbReference>
<organism evidence="6 7">
    <name type="scientific">Leptothoe kymatousa TAU-MAC 1615</name>
    <dbReference type="NCBI Taxonomy" id="2364775"/>
    <lineage>
        <taxon>Bacteria</taxon>
        <taxon>Bacillati</taxon>
        <taxon>Cyanobacteriota</taxon>
        <taxon>Cyanophyceae</taxon>
        <taxon>Nodosilineales</taxon>
        <taxon>Cymatolegaceae</taxon>
        <taxon>Leptothoe</taxon>
        <taxon>Leptothoe kymatousa</taxon>
    </lineage>
</organism>
<dbReference type="Pfam" id="PF12833">
    <property type="entry name" value="HTH_18"/>
    <property type="match status" value="1"/>
</dbReference>
<keyword evidence="1" id="KW-0805">Transcription regulation</keyword>
<dbReference type="EMBL" id="JADOER010000012">
    <property type="protein sequence ID" value="MBT9313228.1"/>
    <property type="molecule type" value="Genomic_DNA"/>
</dbReference>
<dbReference type="RefSeq" id="WP_215619125.1">
    <property type="nucleotide sequence ID" value="NZ_JADOER010000012.1"/>
</dbReference>
<dbReference type="PROSITE" id="PS01124">
    <property type="entry name" value="HTH_ARAC_FAMILY_2"/>
    <property type="match status" value="1"/>
</dbReference>
<reference evidence="6 7" key="1">
    <citation type="journal article" date="2021" name="Mar. Drugs">
        <title>Genome Reduction and Secondary Metabolism of the Marine Sponge-Associated Cyanobacterium Leptothoe.</title>
        <authorList>
            <person name="Konstantinou D."/>
            <person name="Popin R.V."/>
            <person name="Fewer D.P."/>
            <person name="Sivonen K."/>
            <person name="Gkelis S."/>
        </authorList>
    </citation>
    <scope>NUCLEOTIDE SEQUENCE [LARGE SCALE GENOMIC DNA]</scope>
    <source>
        <strain evidence="6 7">TAU-MAC 1615</strain>
    </source>
</reference>
<name>A0ABS5Y6U5_9CYAN</name>
<dbReference type="SUPFAM" id="SSF46689">
    <property type="entry name" value="Homeodomain-like"/>
    <property type="match status" value="2"/>
</dbReference>
<sequence length="293" mass="32625">MSESAPLPAYSLPPSCQPGTDESKATMRITQLHNAASGEGPYHCADGHTLFMSLAPRPVHYLQKQDGKTYTGLYQKGELLITPANTPLFVRWEGIENCLQIQLTDAFLKRIAGETFGGNGERLQLVPSFQQRDGQVEAIANLILTEYQQNPTGNQLYTDSLANILAVNLLRQFATTQRQLPTYAGGLPQRQLIIILDYIDAHLDQEIKLASLAALVDMSQFHLSHLFKQSMGLSPYQYLLQQRIERAKQLLQTTDGLIADIALECGFNSHSHLTKQFRKATGITPKIFRTNKG</sequence>
<evidence type="ECO:0000313" key="7">
    <source>
        <dbReference type="Proteomes" id="UP001196661"/>
    </source>
</evidence>
<feature type="domain" description="HTH araC/xylS-type" evidence="5">
    <location>
        <begin position="193"/>
        <end position="291"/>
    </location>
</feature>
<evidence type="ECO:0000256" key="1">
    <source>
        <dbReference type="ARBA" id="ARBA00023015"/>
    </source>
</evidence>
<evidence type="ECO:0000256" key="2">
    <source>
        <dbReference type="ARBA" id="ARBA00023125"/>
    </source>
</evidence>
<dbReference type="PANTHER" id="PTHR46796">
    <property type="entry name" value="HTH-TYPE TRANSCRIPTIONAL ACTIVATOR RHAS-RELATED"/>
    <property type="match status" value="1"/>
</dbReference>
<protein>
    <submittedName>
        <fullName evidence="6">Helix-turn-helix transcriptional regulator</fullName>
    </submittedName>
</protein>
<keyword evidence="3" id="KW-0804">Transcription</keyword>
<feature type="region of interest" description="Disordered" evidence="4">
    <location>
        <begin position="1"/>
        <end position="23"/>
    </location>
</feature>
<dbReference type="Proteomes" id="UP001196661">
    <property type="component" value="Unassembled WGS sequence"/>
</dbReference>
<dbReference type="Gene3D" id="1.10.10.60">
    <property type="entry name" value="Homeodomain-like"/>
    <property type="match status" value="2"/>
</dbReference>
<keyword evidence="7" id="KW-1185">Reference proteome</keyword>
<accession>A0ABS5Y6U5</accession>
<keyword evidence="2" id="KW-0238">DNA-binding</keyword>
<dbReference type="InterPro" id="IPR018060">
    <property type="entry name" value="HTH_AraC"/>
</dbReference>
<feature type="compositionally biased region" description="Low complexity" evidence="4">
    <location>
        <begin position="1"/>
        <end position="14"/>
    </location>
</feature>
<evidence type="ECO:0000256" key="3">
    <source>
        <dbReference type="ARBA" id="ARBA00023163"/>
    </source>
</evidence>
<dbReference type="PROSITE" id="PS00041">
    <property type="entry name" value="HTH_ARAC_FAMILY_1"/>
    <property type="match status" value="1"/>
</dbReference>
<dbReference type="InterPro" id="IPR050204">
    <property type="entry name" value="AraC_XylS_family_regulators"/>
</dbReference>
<dbReference type="PANTHER" id="PTHR46796:SF6">
    <property type="entry name" value="ARAC SUBFAMILY"/>
    <property type="match status" value="1"/>
</dbReference>
<proteinExistence type="predicted"/>
<dbReference type="InterPro" id="IPR009057">
    <property type="entry name" value="Homeodomain-like_sf"/>
</dbReference>
<evidence type="ECO:0000313" key="6">
    <source>
        <dbReference type="EMBL" id="MBT9313228.1"/>
    </source>
</evidence>
<comment type="caution">
    <text evidence="6">The sequence shown here is derived from an EMBL/GenBank/DDBJ whole genome shotgun (WGS) entry which is preliminary data.</text>
</comment>
<gene>
    <name evidence="6" type="ORF">IXB28_13515</name>
</gene>